<feature type="domain" description="NADH:quinone oxidoreductase/Mrp antiporter transmembrane" evidence="10">
    <location>
        <begin position="129"/>
        <end position="453"/>
    </location>
</feature>
<reference evidence="11 12" key="1">
    <citation type="journal article" date="2011" name="PLoS Pathog.">
        <title>Endophytic Life Strategies Decoded by Genome and Transcriptome Analyses of the Mutualistic Root Symbiont Piriformospora indica.</title>
        <authorList>
            <person name="Zuccaro A."/>
            <person name="Lahrmann U."/>
            <person name="Guldener U."/>
            <person name="Langen G."/>
            <person name="Pfiffi S."/>
            <person name="Biedenkopf D."/>
            <person name="Wong P."/>
            <person name="Samans B."/>
            <person name="Grimm C."/>
            <person name="Basiewicz M."/>
            <person name="Murat C."/>
            <person name="Martin F."/>
            <person name="Kogel K.H."/>
        </authorList>
    </citation>
    <scope>NUCLEOTIDE SEQUENCE [LARGE SCALE GENOMIC DNA]</scope>
    <source>
        <strain evidence="11 12">DSM 11827</strain>
    </source>
</reference>
<protein>
    <recommendedName>
        <fullName evidence="3">NADH-ubiquinone oxidoreductase chain 2</fullName>
    </recommendedName>
    <alternativeName>
        <fullName evidence="7">NADH dehydrogenase subunit 2</fullName>
    </alternativeName>
</protein>
<keyword evidence="5 9" id="KW-1133">Transmembrane helix</keyword>
<evidence type="ECO:0000259" key="10">
    <source>
        <dbReference type="Pfam" id="PF00361"/>
    </source>
</evidence>
<evidence type="ECO:0000256" key="9">
    <source>
        <dbReference type="SAM" id="Phobius"/>
    </source>
</evidence>
<feature type="transmembrane region" description="Helical" evidence="9">
    <location>
        <begin position="305"/>
        <end position="324"/>
    </location>
</feature>
<evidence type="ECO:0000313" key="12">
    <source>
        <dbReference type="Proteomes" id="UP000007148"/>
    </source>
</evidence>
<feature type="transmembrane region" description="Helical" evidence="9">
    <location>
        <begin position="166"/>
        <end position="188"/>
    </location>
</feature>
<geneLocation type="mitochondrion" evidence="11"/>
<dbReference type="EMBL" id="FQ859090">
    <property type="protein sequence ID" value="CCA78103.1"/>
    <property type="molecule type" value="Genomic_DNA"/>
</dbReference>
<dbReference type="GO" id="GO:0042773">
    <property type="term" value="P:ATP synthesis coupled electron transport"/>
    <property type="evidence" value="ECO:0007669"/>
    <property type="project" value="InterPro"/>
</dbReference>
<evidence type="ECO:0000256" key="2">
    <source>
        <dbReference type="ARBA" id="ARBA00007012"/>
    </source>
</evidence>
<evidence type="ECO:0000256" key="3">
    <source>
        <dbReference type="ARBA" id="ARBA00021008"/>
    </source>
</evidence>
<evidence type="ECO:0000256" key="1">
    <source>
        <dbReference type="ARBA" id="ARBA00004141"/>
    </source>
</evidence>
<dbReference type="InParanoid" id="G4U3E4"/>
<evidence type="ECO:0000256" key="8">
    <source>
        <dbReference type="ARBA" id="ARBA00049551"/>
    </source>
</evidence>
<dbReference type="GO" id="GO:0016020">
    <property type="term" value="C:membrane"/>
    <property type="evidence" value="ECO:0007669"/>
    <property type="project" value="UniProtKB-SubCell"/>
</dbReference>
<sequence>MISLLLISLILVSIVPLHKNTIFNLALSRIVSIILIFSSFLIMNIYYIDRIYSGVHIFYGYISINSINQVFQFFLLLIGALISVPGSVLQNNKLIQTSNLIFQNVHPYLNNYGLIILFNLIGACALITANDMLTLYIAIETQSFSLYLLSTLKNDSIRSATAGLKYFLIGSLASIIILLGIALLYYASGLTNFENLALYFNITDFNPYYSTLILSIGFILIGLLIKVGAAPLHQWTPDVYSLVPTAVTTWLVVLPKLSIFVLLLQIIELILLGSITIQNLLIIISILSLIIGAIGGLYQVNIKRLLAYSSINNLGFLIIALTISNKVSLEAFTFYLTQYTFTTLNIFLILIAFGYLAYLYPIKNNRMFITQTKELSNSNLNVGDQTQDINFINQLTGLFKNNPILTISFIICLFSFAGVPPLMGFFAKQQVLLASLSVGFIFLSLIAINTSVIAAFYYLKLIQVSSFINNDLSLNLQKKFFKNTDKLADTLSKGVGQGISKNFFNSNSNISHVHSYLISILTCTILLYAIKPTLLLNLTSILAFYAFSI</sequence>
<dbReference type="GO" id="GO:0008137">
    <property type="term" value="F:NADH dehydrogenase (ubiquinone) activity"/>
    <property type="evidence" value="ECO:0007669"/>
    <property type="project" value="UniProtKB-EC"/>
</dbReference>
<evidence type="ECO:0000256" key="5">
    <source>
        <dbReference type="ARBA" id="ARBA00022989"/>
    </source>
</evidence>
<dbReference type="Pfam" id="PF00361">
    <property type="entry name" value="Proton_antipo_M"/>
    <property type="match status" value="1"/>
</dbReference>
<keyword evidence="11" id="KW-0496">Mitochondrion</keyword>
<keyword evidence="12" id="KW-1185">Reference proteome</keyword>
<feature type="transmembrane region" description="Helical" evidence="9">
    <location>
        <begin position="70"/>
        <end position="89"/>
    </location>
</feature>
<dbReference type="STRING" id="1109443.G4U3E4"/>
<comment type="catalytic activity">
    <reaction evidence="8">
        <text>a ubiquinone + NADH + 5 H(+)(in) = a ubiquinol + NAD(+) + 4 H(+)(out)</text>
        <dbReference type="Rhea" id="RHEA:29091"/>
        <dbReference type="Rhea" id="RHEA-COMP:9565"/>
        <dbReference type="Rhea" id="RHEA-COMP:9566"/>
        <dbReference type="ChEBI" id="CHEBI:15378"/>
        <dbReference type="ChEBI" id="CHEBI:16389"/>
        <dbReference type="ChEBI" id="CHEBI:17976"/>
        <dbReference type="ChEBI" id="CHEBI:57540"/>
        <dbReference type="ChEBI" id="CHEBI:57945"/>
        <dbReference type="EC" id="7.1.1.2"/>
    </reaction>
</comment>
<keyword evidence="6 9" id="KW-0472">Membrane</keyword>
<dbReference type="HAMAP" id="MF_00445">
    <property type="entry name" value="NDH1_NuoN_1"/>
    <property type="match status" value="1"/>
</dbReference>
<organism evidence="12">
    <name type="scientific">Serendipita indica (strain DSM 11827)</name>
    <name type="common">Root endophyte fungus</name>
    <name type="synonym">Piriformospora indica</name>
    <dbReference type="NCBI Taxonomy" id="1109443"/>
    <lineage>
        <taxon>Eukaryota</taxon>
        <taxon>Fungi</taxon>
        <taxon>Dikarya</taxon>
        <taxon>Basidiomycota</taxon>
        <taxon>Agaricomycotina</taxon>
        <taxon>Agaricomycetes</taxon>
        <taxon>Sebacinales</taxon>
        <taxon>Serendipitaceae</taxon>
        <taxon>Serendipita</taxon>
    </lineage>
</organism>
<feature type="transmembrane region" description="Helical" evidence="9">
    <location>
        <begin position="109"/>
        <end position="129"/>
    </location>
</feature>
<feature type="transmembrane region" description="Helical" evidence="9">
    <location>
        <begin position="279"/>
        <end position="298"/>
    </location>
</feature>
<keyword evidence="11" id="KW-0830">Ubiquinone</keyword>
<feature type="transmembrane region" description="Helical" evidence="9">
    <location>
        <begin position="208"/>
        <end position="227"/>
    </location>
</feature>
<evidence type="ECO:0000256" key="4">
    <source>
        <dbReference type="ARBA" id="ARBA00022692"/>
    </source>
</evidence>
<evidence type="ECO:0000256" key="6">
    <source>
        <dbReference type="ARBA" id="ARBA00023136"/>
    </source>
</evidence>
<feature type="transmembrane region" description="Helical" evidence="9">
    <location>
        <begin position="516"/>
        <end position="547"/>
    </location>
</feature>
<feature type="transmembrane region" description="Helical" evidence="9">
    <location>
        <begin position="404"/>
        <end position="426"/>
    </location>
</feature>
<dbReference type="AlphaFoldDB" id="G4U3E4"/>
<dbReference type="InterPro" id="IPR001750">
    <property type="entry name" value="ND/Mrp_TM"/>
</dbReference>
<dbReference type="OrthoDB" id="3059681at2759"/>
<dbReference type="eggNOG" id="KOG4668">
    <property type="taxonomic scope" value="Eukaryota"/>
</dbReference>
<name>G4U3E4_SERID</name>
<dbReference type="InterPro" id="IPR010096">
    <property type="entry name" value="NADH-Q_OxRdtase_suN/2"/>
</dbReference>
<dbReference type="PANTHER" id="PTHR22773">
    <property type="entry name" value="NADH DEHYDROGENASE"/>
    <property type="match status" value="1"/>
</dbReference>
<proteinExistence type="inferred from homology"/>
<gene>
    <name evidence="11" type="ORF">PIIN_mit_NAD2</name>
</gene>
<evidence type="ECO:0000313" key="11">
    <source>
        <dbReference type="EMBL" id="CCA78103.1"/>
    </source>
</evidence>
<feature type="transmembrane region" description="Helical" evidence="9">
    <location>
        <begin position="336"/>
        <end position="360"/>
    </location>
</feature>
<dbReference type="Proteomes" id="UP000007148">
    <property type="component" value="Mitochondrion MT"/>
</dbReference>
<feature type="transmembrane region" description="Helical" evidence="9">
    <location>
        <begin position="432"/>
        <end position="459"/>
    </location>
</feature>
<comment type="similarity">
    <text evidence="2">Belongs to the complex I subunit 2 family.</text>
</comment>
<evidence type="ECO:0000256" key="7">
    <source>
        <dbReference type="ARBA" id="ARBA00031028"/>
    </source>
</evidence>
<comment type="subcellular location">
    <subcellularLocation>
        <location evidence="1">Membrane</location>
        <topology evidence="1">Multi-pass membrane protein</topology>
    </subcellularLocation>
</comment>
<feature type="transmembrane region" description="Helical" evidence="9">
    <location>
        <begin position="29"/>
        <end position="49"/>
    </location>
</feature>
<accession>G4U3E4</accession>
<feature type="transmembrane region" description="Helical" evidence="9">
    <location>
        <begin position="239"/>
        <end position="267"/>
    </location>
</feature>
<keyword evidence="4 9" id="KW-0812">Transmembrane</keyword>